<evidence type="ECO:0008006" key="3">
    <source>
        <dbReference type="Google" id="ProtNLM"/>
    </source>
</evidence>
<reference evidence="1 2" key="1">
    <citation type="submission" date="2021-07" db="EMBL/GenBank/DDBJ databases">
        <authorList>
            <person name="Palmer J.M."/>
        </authorList>
    </citation>
    <scope>NUCLEOTIDE SEQUENCE [LARGE SCALE GENOMIC DNA]</scope>
    <source>
        <strain evidence="1 2">AT_MEX2019</strain>
        <tissue evidence="1">Muscle</tissue>
    </source>
</reference>
<name>A0ABU7CE79_9TELE</name>
<accession>A0ABU7CE79</accession>
<dbReference type="EMBL" id="JAHUTI010088636">
    <property type="protein sequence ID" value="MED6260114.1"/>
    <property type="molecule type" value="Genomic_DNA"/>
</dbReference>
<organism evidence="1 2">
    <name type="scientific">Ataeniobius toweri</name>
    <dbReference type="NCBI Taxonomy" id="208326"/>
    <lineage>
        <taxon>Eukaryota</taxon>
        <taxon>Metazoa</taxon>
        <taxon>Chordata</taxon>
        <taxon>Craniata</taxon>
        <taxon>Vertebrata</taxon>
        <taxon>Euteleostomi</taxon>
        <taxon>Actinopterygii</taxon>
        <taxon>Neopterygii</taxon>
        <taxon>Teleostei</taxon>
        <taxon>Neoteleostei</taxon>
        <taxon>Acanthomorphata</taxon>
        <taxon>Ovalentaria</taxon>
        <taxon>Atherinomorphae</taxon>
        <taxon>Cyprinodontiformes</taxon>
        <taxon>Goodeidae</taxon>
        <taxon>Ataeniobius</taxon>
    </lineage>
</organism>
<evidence type="ECO:0000313" key="1">
    <source>
        <dbReference type="EMBL" id="MED6260114.1"/>
    </source>
</evidence>
<sequence length="112" mass="12671">MVFFETVFPALFRSLTRSCHAVLERSLTFLMIIDALGGEILHHLELLSFSYNCSNSSYLLTKLFGYFPVAHPSLVQVYYFIPDVLTQLSGLGHCGEVGVCLIECVDRCLLYR</sequence>
<dbReference type="Proteomes" id="UP001345963">
    <property type="component" value="Unassembled WGS sequence"/>
</dbReference>
<evidence type="ECO:0000313" key="2">
    <source>
        <dbReference type="Proteomes" id="UP001345963"/>
    </source>
</evidence>
<keyword evidence="2" id="KW-1185">Reference proteome</keyword>
<gene>
    <name evidence="1" type="ORF">ATANTOWER_002358</name>
</gene>
<comment type="caution">
    <text evidence="1">The sequence shown here is derived from an EMBL/GenBank/DDBJ whole genome shotgun (WGS) entry which is preliminary data.</text>
</comment>
<protein>
    <recommendedName>
        <fullName evidence="3">Secreted protein</fullName>
    </recommendedName>
</protein>
<proteinExistence type="predicted"/>